<keyword evidence="8" id="KW-0963">Cytoplasm</keyword>
<dbReference type="AlphaFoldDB" id="A0A0P0F859"/>
<feature type="binding site" evidence="8">
    <location>
        <position position="191"/>
    </location>
    <ligand>
        <name>ATP</name>
        <dbReference type="ChEBI" id="CHEBI:30616"/>
    </ligand>
</feature>
<keyword evidence="4 8" id="KW-0566">Pantothenate biosynthesis</keyword>
<evidence type="ECO:0000256" key="4">
    <source>
        <dbReference type="ARBA" id="ARBA00022655"/>
    </source>
</evidence>
<dbReference type="CDD" id="cd00560">
    <property type="entry name" value="PanC"/>
    <property type="match status" value="1"/>
</dbReference>
<dbReference type="Gene3D" id="3.40.50.620">
    <property type="entry name" value="HUPs"/>
    <property type="match status" value="1"/>
</dbReference>
<dbReference type="InterPro" id="IPR014729">
    <property type="entry name" value="Rossmann-like_a/b/a_fold"/>
</dbReference>
<keyword evidence="5 8" id="KW-0547">Nucleotide-binding</keyword>
<dbReference type="HAMAP" id="MF_00158">
    <property type="entry name" value="PanC"/>
    <property type="match status" value="1"/>
</dbReference>
<gene>
    <name evidence="8 9" type="primary">panC</name>
    <name evidence="10" type="ORF">D3868_02800</name>
    <name evidence="9" type="ORF">SIM66_23840</name>
</gene>
<evidence type="ECO:0000313" key="9">
    <source>
        <dbReference type="EMBL" id="MDX5954210.1"/>
    </source>
</evidence>
<keyword evidence="6 8" id="KW-0067">ATP-binding</keyword>
<dbReference type="NCBIfam" id="TIGR00018">
    <property type="entry name" value="panC"/>
    <property type="match status" value="1"/>
</dbReference>
<dbReference type="PANTHER" id="PTHR21299:SF1">
    <property type="entry name" value="PANTOATE--BETA-ALANINE LIGASE"/>
    <property type="match status" value="1"/>
</dbReference>
<feature type="binding site" evidence="8">
    <location>
        <begin position="45"/>
        <end position="52"/>
    </location>
    <ligand>
        <name>ATP</name>
        <dbReference type="ChEBI" id="CHEBI:30616"/>
    </ligand>
</feature>
<sequence>MTSLAAARLPESEQPLPVVRSVDDLRTQVSAWHRDGKTVALVPTMGALHDGHLALVRRARELADRVVSSVFVNPTQFAPHEDFDRYPRDEAGDSGKLASAGCHLLYAPTVRAMYPEGFATTISVGGPAEGLCGTFRPQMFGGVALVVTKLFLQAQPDVAVFGEKDYQQLMVIRRFARDLDIPVRVEGLPTVREADGLAMSSRNAYLSADERARAPELNRALLDAASALAGGAEAATVLEAVRARITAAGFGSIDYVELRDADTLAPVTRVERPARLLAAAWMGKARLIDNVPVLPA</sequence>
<dbReference type="Gene3D" id="3.30.1300.10">
    <property type="entry name" value="Pantoate-beta-alanine ligase, C-terminal domain"/>
    <property type="match status" value="1"/>
</dbReference>
<comment type="pathway">
    <text evidence="1 8">Cofactor biosynthesis; (R)-pantothenate biosynthesis; (R)-pantothenate from (R)-pantoate and beta-alanine: step 1/1.</text>
</comment>
<dbReference type="EC" id="6.3.2.1" evidence="8"/>
<feature type="active site" description="Proton donor" evidence="8">
    <location>
        <position position="52"/>
    </location>
</feature>
<evidence type="ECO:0000313" key="10">
    <source>
        <dbReference type="EMBL" id="QCO08068.1"/>
    </source>
</evidence>
<dbReference type="Proteomes" id="UP000298774">
    <property type="component" value="Chromosome"/>
</dbReference>
<dbReference type="Proteomes" id="UP001277471">
    <property type="component" value="Unassembled WGS sequence"/>
</dbReference>
<evidence type="ECO:0000256" key="7">
    <source>
        <dbReference type="ARBA" id="ARBA00048258"/>
    </source>
</evidence>
<comment type="subunit">
    <text evidence="8">Homodimer.</text>
</comment>
<comment type="function">
    <text evidence="8">Catalyzes the condensation of pantoate with beta-alanine in an ATP-dependent reaction via a pantoyl-adenylate intermediate.</text>
</comment>
<reference evidence="9 12" key="2">
    <citation type="submission" date="2023-11" db="EMBL/GenBank/DDBJ databases">
        <title>MicrobeMod: A computational toolkit for identifying prokaryotic methylation and restriction-modification with nanopore sequencing.</title>
        <authorList>
            <person name="Crits-Christoph A."/>
            <person name="Kang S.C."/>
            <person name="Lee H."/>
            <person name="Ostrov N."/>
        </authorList>
    </citation>
    <scope>NUCLEOTIDE SEQUENCE [LARGE SCALE GENOMIC DNA]</scope>
    <source>
        <strain evidence="9 12">ATCC 29145</strain>
    </source>
</reference>
<evidence type="ECO:0000256" key="5">
    <source>
        <dbReference type="ARBA" id="ARBA00022741"/>
    </source>
</evidence>
<dbReference type="SUPFAM" id="SSF52374">
    <property type="entry name" value="Nucleotidylyl transferase"/>
    <property type="match status" value="1"/>
</dbReference>
<dbReference type="PANTHER" id="PTHR21299">
    <property type="entry name" value="CYTIDYLATE KINASE/PANTOATE-BETA-ALANINE LIGASE"/>
    <property type="match status" value="1"/>
</dbReference>
<dbReference type="NCBIfam" id="TIGR00125">
    <property type="entry name" value="cyt_tran_rel"/>
    <property type="match status" value="1"/>
</dbReference>
<feature type="binding site" evidence="8">
    <location>
        <position position="76"/>
    </location>
    <ligand>
        <name>beta-alanine</name>
        <dbReference type="ChEBI" id="CHEBI:57966"/>
    </ligand>
</feature>
<organism evidence="10 11">
    <name type="scientific">Azospirillum brasilense</name>
    <dbReference type="NCBI Taxonomy" id="192"/>
    <lineage>
        <taxon>Bacteria</taxon>
        <taxon>Pseudomonadati</taxon>
        <taxon>Pseudomonadota</taxon>
        <taxon>Alphaproteobacteria</taxon>
        <taxon>Rhodospirillales</taxon>
        <taxon>Azospirillaceae</taxon>
        <taxon>Azospirillum</taxon>
    </lineage>
</organism>
<accession>A0A0P0F859</accession>
<dbReference type="GO" id="GO:0015940">
    <property type="term" value="P:pantothenate biosynthetic process"/>
    <property type="evidence" value="ECO:0007669"/>
    <property type="project" value="UniProtKB-UniRule"/>
</dbReference>
<dbReference type="InterPro" id="IPR042176">
    <property type="entry name" value="Pantoate_ligase_C"/>
</dbReference>
<dbReference type="GO" id="GO:0005524">
    <property type="term" value="F:ATP binding"/>
    <property type="evidence" value="ECO:0007669"/>
    <property type="project" value="UniProtKB-KW"/>
</dbReference>
<dbReference type="EMBL" id="CP032339">
    <property type="protein sequence ID" value="QCO08068.1"/>
    <property type="molecule type" value="Genomic_DNA"/>
</dbReference>
<protein>
    <recommendedName>
        <fullName evidence="8">Pantothenate synthetase</fullName>
        <shortName evidence="8">PS</shortName>
        <ecNumber evidence="8">6.3.2.1</ecNumber>
    </recommendedName>
    <alternativeName>
        <fullName evidence="8">Pantoate--beta-alanine ligase</fullName>
    </alternativeName>
    <alternativeName>
        <fullName evidence="8">Pantoate-activating enzyme</fullName>
    </alternativeName>
</protein>
<evidence type="ECO:0000313" key="11">
    <source>
        <dbReference type="Proteomes" id="UP000298774"/>
    </source>
</evidence>
<dbReference type="EMBL" id="JAWXYC010000004">
    <property type="protein sequence ID" value="MDX5954210.1"/>
    <property type="molecule type" value="Genomic_DNA"/>
</dbReference>
<feature type="binding site" evidence="8">
    <location>
        <position position="76"/>
    </location>
    <ligand>
        <name>(R)-pantoate</name>
        <dbReference type="ChEBI" id="CHEBI:15980"/>
    </ligand>
</feature>
<dbReference type="FunFam" id="3.30.1300.10:FF:000001">
    <property type="entry name" value="Pantothenate synthetase"/>
    <property type="match status" value="1"/>
</dbReference>
<dbReference type="UniPathway" id="UPA00028">
    <property type="reaction ID" value="UER00005"/>
</dbReference>
<dbReference type="GO" id="GO:0005829">
    <property type="term" value="C:cytosol"/>
    <property type="evidence" value="ECO:0007669"/>
    <property type="project" value="TreeGrafter"/>
</dbReference>
<evidence type="ECO:0000256" key="3">
    <source>
        <dbReference type="ARBA" id="ARBA00022598"/>
    </source>
</evidence>
<name>A0A0P0F859_AZOBR</name>
<comment type="miscellaneous">
    <text evidence="8">The reaction proceeds by a bi uni uni bi ping pong mechanism.</text>
</comment>
<dbReference type="RefSeq" id="WP_051140273.1">
    <property type="nucleotide sequence ID" value="NZ_CP012914.1"/>
</dbReference>
<dbReference type="GeneID" id="56451907"/>
<dbReference type="InterPro" id="IPR004821">
    <property type="entry name" value="Cyt_trans-like"/>
</dbReference>
<feature type="binding site" evidence="8">
    <location>
        <begin position="199"/>
        <end position="202"/>
    </location>
    <ligand>
        <name>ATP</name>
        <dbReference type="ChEBI" id="CHEBI:30616"/>
    </ligand>
</feature>
<feature type="binding site" evidence="8">
    <location>
        <begin position="162"/>
        <end position="165"/>
    </location>
    <ligand>
        <name>ATP</name>
        <dbReference type="ChEBI" id="CHEBI:30616"/>
    </ligand>
</feature>
<reference evidence="10 11" key="1">
    <citation type="submission" date="2018-09" db="EMBL/GenBank/DDBJ databases">
        <title>Whole genome based analysis of evolution and adaptive divergence in Indian and Brazilian strains of Azospirillum brasilense.</title>
        <authorList>
            <person name="Singh C."/>
            <person name="Tripathi A.K."/>
        </authorList>
    </citation>
    <scope>NUCLEOTIDE SEQUENCE [LARGE SCALE GENOMIC DNA]</scope>
    <source>
        <strain evidence="10 11">MTCC4038</strain>
    </source>
</reference>
<keyword evidence="12" id="KW-1185">Reference proteome</keyword>
<comment type="similarity">
    <text evidence="2 8">Belongs to the pantothenate synthetase family.</text>
</comment>
<dbReference type="KEGG" id="abf:AMK58_08625"/>
<proteinExistence type="inferred from homology"/>
<evidence type="ECO:0000256" key="1">
    <source>
        <dbReference type="ARBA" id="ARBA00004990"/>
    </source>
</evidence>
<dbReference type="InterPro" id="IPR003721">
    <property type="entry name" value="Pantoate_ligase"/>
</dbReference>
<dbReference type="GO" id="GO:0004592">
    <property type="term" value="F:pantoate-beta-alanine ligase activity"/>
    <property type="evidence" value="ECO:0007669"/>
    <property type="project" value="UniProtKB-UniRule"/>
</dbReference>
<evidence type="ECO:0000256" key="6">
    <source>
        <dbReference type="ARBA" id="ARBA00022840"/>
    </source>
</evidence>
<evidence type="ECO:0000256" key="8">
    <source>
        <dbReference type="HAMAP-Rule" id="MF_00158"/>
    </source>
</evidence>
<evidence type="ECO:0000313" key="12">
    <source>
        <dbReference type="Proteomes" id="UP001277471"/>
    </source>
</evidence>
<comment type="catalytic activity">
    <reaction evidence="7 8">
        <text>(R)-pantoate + beta-alanine + ATP = (R)-pantothenate + AMP + diphosphate + H(+)</text>
        <dbReference type="Rhea" id="RHEA:10912"/>
        <dbReference type="ChEBI" id="CHEBI:15378"/>
        <dbReference type="ChEBI" id="CHEBI:15980"/>
        <dbReference type="ChEBI" id="CHEBI:29032"/>
        <dbReference type="ChEBI" id="CHEBI:30616"/>
        <dbReference type="ChEBI" id="CHEBI:33019"/>
        <dbReference type="ChEBI" id="CHEBI:57966"/>
        <dbReference type="ChEBI" id="CHEBI:456215"/>
        <dbReference type="EC" id="6.3.2.1"/>
    </reaction>
</comment>
<dbReference type="Pfam" id="PF02569">
    <property type="entry name" value="Pantoate_ligase"/>
    <property type="match status" value="1"/>
</dbReference>
<comment type="subcellular location">
    <subcellularLocation>
        <location evidence="8">Cytoplasm</location>
    </subcellularLocation>
</comment>
<evidence type="ECO:0000256" key="2">
    <source>
        <dbReference type="ARBA" id="ARBA00009256"/>
    </source>
</evidence>
<keyword evidence="3 8" id="KW-0436">Ligase</keyword>
<feature type="binding site" evidence="8">
    <location>
        <position position="168"/>
    </location>
    <ligand>
        <name>(R)-pantoate</name>
        <dbReference type="ChEBI" id="CHEBI:15980"/>
    </ligand>
</feature>